<feature type="region of interest" description="Disordered" evidence="1">
    <location>
        <begin position="1"/>
        <end position="22"/>
    </location>
</feature>
<dbReference type="Proteomes" id="UP000237271">
    <property type="component" value="Unassembled WGS sequence"/>
</dbReference>
<dbReference type="AlphaFoldDB" id="A0A2P4YFE4"/>
<name>A0A2P4YFE4_9STRA</name>
<proteinExistence type="predicted"/>
<protein>
    <submittedName>
        <fullName evidence="2">Uncharacterized protein</fullName>
    </submittedName>
</protein>
<keyword evidence="3" id="KW-1185">Reference proteome</keyword>
<sequence length="239" mass="27183">MRELRRDDRRSDRRREESRDRRINTADYVVEELYGSTGHAEVSRGQLSRDAELYDSEDSRRYSVYGQDEEAKAEDDGDYVDVGSQVTEVTRLGPRGTRLNRADDRLMDETAGTPRENDSCMDRALRMGTWATRLTFGGDVFCKQVHEISQCELFRRYEKLVSFVKNNVDKANVPDELQDLDTPSDLNSPANIDGVGIFRAVKSAESVVEANFVFAFVGEAGWPEGSDGMDEGIRKKERF</sequence>
<organism evidence="2 3">
    <name type="scientific">Phytophthora palmivora</name>
    <dbReference type="NCBI Taxonomy" id="4796"/>
    <lineage>
        <taxon>Eukaryota</taxon>
        <taxon>Sar</taxon>
        <taxon>Stramenopiles</taxon>
        <taxon>Oomycota</taxon>
        <taxon>Peronosporomycetes</taxon>
        <taxon>Peronosporales</taxon>
        <taxon>Peronosporaceae</taxon>
        <taxon>Phytophthora</taxon>
    </lineage>
</organism>
<reference evidence="2 3" key="1">
    <citation type="journal article" date="2017" name="Genome Biol. Evol.">
        <title>Phytophthora megakarya and P. palmivora, closely related causal agents of cacao black pod rot, underwent increases in genome sizes and gene numbers by different mechanisms.</title>
        <authorList>
            <person name="Ali S.S."/>
            <person name="Shao J."/>
            <person name="Lary D.J."/>
            <person name="Kronmiller B."/>
            <person name="Shen D."/>
            <person name="Strem M.D."/>
            <person name="Amoako-Attah I."/>
            <person name="Akrofi A.Y."/>
            <person name="Begoude B.A."/>
            <person name="Ten Hoopen G.M."/>
            <person name="Coulibaly K."/>
            <person name="Kebe B.I."/>
            <person name="Melnick R.L."/>
            <person name="Guiltinan M.J."/>
            <person name="Tyler B.M."/>
            <person name="Meinhardt L.W."/>
            <person name="Bailey B.A."/>
        </authorList>
    </citation>
    <scope>NUCLEOTIDE SEQUENCE [LARGE SCALE GENOMIC DNA]</scope>
    <source>
        <strain evidence="3">sbr112.9</strain>
    </source>
</reference>
<comment type="caution">
    <text evidence="2">The sequence shown here is derived from an EMBL/GenBank/DDBJ whole genome shotgun (WGS) entry which is preliminary data.</text>
</comment>
<gene>
    <name evidence="2" type="ORF">PHPALM_6199</name>
</gene>
<evidence type="ECO:0000313" key="2">
    <source>
        <dbReference type="EMBL" id="POM76547.1"/>
    </source>
</evidence>
<accession>A0A2P4YFE4</accession>
<evidence type="ECO:0000313" key="3">
    <source>
        <dbReference type="Proteomes" id="UP000237271"/>
    </source>
</evidence>
<evidence type="ECO:0000256" key="1">
    <source>
        <dbReference type="SAM" id="MobiDB-lite"/>
    </source>
</evidence>
<dbReference type="EMBL" id="NCKW01003423">
    <property type="protein sequence ID" value="POM76547.1"/>
    <property type="molecule type" value="Genomic_DNA"/>
</dbReference>